<protein>
    <submittedName>
        <fullName evidence="1">Uncharacterized protein</fullName>
    </submittedName>
</protein>
<dbReference type="Proteomes" id="UP000054529">
    <property type="component" value="Unassembled WGS sequence"/>
</dbReference>
<name>A0A0C1VIZ1_9ENTR</name>
<proteinExistence type="predicted"/>
<dbReference type="AlphaFoldDB" id="A0A0C1VIZ1"/>
<reference evidence="1 2" key="1">
    <citation type="journal article" date="2014" name="G3 (Bethesda)">
        <title>Genome sequence of Candidatus Riesia pediculischaeffi, endosymbiont of chimpanzee lice, and genomic comparison of recently acquired endosymbionts from human and chimpanzee lice.</title>
        <authorList>
            <person name="Boyd B.M."/>
            <person name="Allen J.M."/>
            <person name="de Crecy-Lagard V."/>
            <person name="Reed D.L."/>
        </authorList>
    </citation>
    <scope>NUCLEOTIDE SEQUENCE [LARGE SCALE GENOMIC DNA]</scope>
    <source>
        <strain evidence="1 2">PTSU</strain>
    </source>
</reference>
<evidence type="ECO:0000313" key="2">
    <source>
        <dbReference type="Proteomes" id="UP000054529"/>
    </source>
</evidence>
<sequence>MNSYAYFKNPTTRLRSLKSMILLRIRKSFISFINESSL</sequence>
<gene>
    <name evidence="1" type="ORF">P689_122252</name>
</gene>
<comment type="caution">
    <text evidence="1">The sequence shown here is derived from an EMBL/GenBank/DDBJ whole genome shotgun (WGS) entry which is preliminary data.</text>
</comment>
<evidence type="ECO:0000313" key="1">
    <source>
        <dbReference type="EMBL" id="KIE63770.1"/>
    </source>
</evidence>
<dbReference type="HOGENOM" id="CLU_3326106_0_0_6"/>
<organism evidence="1 2">
    <name type="scientific">Candidatus Riesia pediculischaeffi PTSU</name>
    <dbReference type="NCBI Taxonomy" id="1401651"/>
    <lineage>
        <taxon>Bacteria</taxon>
        <taxon>Pseudomonadati</taxon>
        <taxon>Pseudomonadota</taxon>
        <taxon>Gammaproteobacteria</taxon>
        <taxon>Enterobacterales</taxon>
        <taxon>Enterobacteriaceae</taxon>
        <taxon>Candidatus Riesia</taxon>
    </lineage>
</organism>
<accession>A0A0C1VIZ1</accession>
<dbReference type="EMBL" id="AWXV01000004">
    <property type="protein sequence ID" value="KIE63770.1"/>
    <property type="molecule type" value="Genomic_DNA"/>
</dbReference>